<keyword evidence="2" id="KW-0732">Signal</keyword>
<protein>
    <submittedName>
        <fullName evidence="7">FAD dependent oxidoreductase</fullName>
    </submittedName>
</protein>
<evidence type="ECO:0000259" key="6">
    <source>
        <dbReference type="Pfam" id="PF01593"/>
    </source>
</evidence>
<dbReference type="GO" id="GO:0016491">
    <property type="term" value="F:oxidoreductase activity"/>
    <property type="evidence" value="ECO:0007669"/>
    <property type="project" value="InterPro"/>
</dbReference>
<dbReference type="Pfam" id="PF01593">
    <property type="entry name" value="Amino_oxidase"/>
    <property type="match status" value="1"/>
</dbReference>
<comment type="caution">
    <text evidence="7">The sequence shown here is derived from an EMBL/GenBank/DDBJ whole genome shotgun (WGS) entry which is preliminary data.</text>
</comment>
<dbReference type="Gene3D" id="3.50.50.60">
    <property type="entry name" value="FAD/NAD(P)-binding domain"/>
    <property type="match status" value="2"/>
</dbReference>
<organism evidence="7 8">
    <name type="scientific">Pseudomonas cichorii</name>
    <dbReference type="NCBI Taxonomy" id="36746"/>
    <lineage>
        <taxon>Bacteria</taxon>
        <taxon>Pseudomonadati</taxon>
        <taxon>Pseudomonadota</taxon>
        <taxon>Gammaproteobacteria</taxon>
        <taxon>Pseudomonadales</taxon>
        <taxon>Pseudomonadaceae</taxon>
        <taxon>Pseudomonas</taxon>
    </lineage>
</organism>
<dbReference type="InterPro" id="IPR052206">
    <property type="entry name" value="Retinol_saturase"/>
</dbReference>
<evidence type="ECO:0000313" key="7">
    <source>
        <dbReference type="EMBL" id="RMQ45847.1"/>
    </source>
</evidence>
<keyword evidence="3" id="KW-0274">FAD</keyword>
<sequence>MKNTADSSYKRALARGDLETRFDAIVMGSGAGGLTAGAMLALDGNKVLVLERHAVIGGCLQVFKRPGFEWDVGLHYVGEVHRPGTLQSLFNKVTRGELKWQKMPAIYNRIAIGNDIYDYHAGSAAFKERMKGYFPDEAEAIDRYIELVNEANRSAGEFLVARAMPGPMADRVFAHVAPRFMPLAEKTTLQVLRSITRNETLIAVLCGHFGDYASLPGTASFSAHAAVIRHYLDGASYPVGGSQVIAEHISETIRAAGGMVLAGADVVAVVEHGGTVVGVRMAGGEVLEASRVISGIGIRQTLNMLDSESHEVADINAKAQSMPSTLPAVVLNVGLDASNAELDVGPANIWIHNSIRQTEDWQHYIEDSAHRPMPLHFISQPSAKDPTWPERYPGHSTMDICSFTDWSLWKPFTDTQWKRRGDEYTELKARLSEEMLAQVYRFYPRARGHVVHAELATPVSFNHFLGRTRGDFMSFAPTPERYQQRLTKAFSPVKGLFFTGQDVAMGGVSGAMVGGLLAASAVLGRDLFRELREPAESHVD</sequence>
<dbReference type="PANTHER" id="PTHR46091:SF3">
    <property type="entry name" value="AMINE OXIDASE DOMAIN-CONTAINING PROTEIN"/>
    <property type="match status" value="1"/>
</dbReference>
<name>A0A3M4LWP3_PSECI</name>
<evidence type="ECO:0000256" key="5">
    <source>
        <dbReference type="ARBA" id="ARBA00023027"/>
    </source>
</evidence>
<keyword evidence="4" id="KW-0521">NADP</keyword>
<accession>A0A3M4LWP3</accession>
<gene>
    <name evidence="7" type="ORF">ALQ04_02425</name>
</gene>
<dbReference type="AlphaFoldDB" id="A0A3M4LWP3"/>
<evidence type="ECO:0000256" key="3">
    <source>
        <dbReference type="ARBA" id="ARBA00022827"/>
    </source>
</evidence>
<dbReference type="OrthoDB" id="9774675at2"/>
<dbReference type="InterPro" id="IPR002937">
    <property type="entry name" value="Amino_oxidase"/>
</dbReference>
<dbReference type="RefSeq" id="WP_122316160.1">
    <property type="nucleotide sequence ID" value="NZ_RBRE01000045.1"/>
</dbReference>
<dbReference type="InterPro" id="IPR036188">
    <property type="entry name" value="FAD/NAD-bd_sf"/>
</dbReference>
<evidence type="ECO:0000256" key="4">
    <source>
        <dbReference type="ARBA" id="ARBA00022857"/>
    </source>
</evidence>
<evidence type="ECO:0000256" key="1">
    <source>
        <dbReference type="ARBA" id="ARBA00022630"/>
    </source>
</evidence>
<feature type="domain" description="Amine oxidase" evidence="6">
    <location>
        <begin position="32"/>
        <end position="523"/>
    </location>
</feature>
<dbReference type="EMBL" id="RBRE01000045">
    <property type="protein sequence ID" value="RMQ45847.1"/>
    <property type="molecule type" value="Genomic_DNA"/>
</dbReference>
<dbReference type="PANTHER" id="PTHR46091">
    <property type="entry name" value="BLR7054 PROTEIN"/>
    <property type="match status" value="1"/>
</dbReference>
<keyword evidence="1" id="KW-0285">Flavoprotein</keyword>
<proteinExistence type="predicted"/>
<reference evidence="7 8" key="1">
    <citation type="submission" date="2018-08" db="EMBL/GenBank/DDBJ databases">
        <title>Recombination of ecologically and evolutionarily significant loci maintains genetic cohesion in the Pseudomonas syringae species complex.</title>
        <authorList>
            <person name="Dillon M."/>
            <person name="Thakur S."/>
            <person name="Almeida R.N.D."/>
            <person name="Weir B.S."/>
            <person name="Guttman D.S."/>
        </authorList>
    </citation>
    <scope>NUCLEOTIDE SEQUENCE [LARGE SCALE GENOMIC DNA]</scope>
    <source>
        <strain evidence="7 8">ICMP 3353</strain>
    </source>
</reference>
<dbReference type="SUPFAM" id="SSF51905">
    <property type="entry name" value="FAD/NAD(P)-binding domain"/>
    <property type="match status" value="1"/>
</dbReference>
<dbReference type="Proteomes" id="UP000277236">
    <property type="component" value="Unassembled WGS sequence"/>
</dbReference>
<evidence type="ECO:0000313" key="8">
    <source>
        <dbReference type="Proteomes" id="UP000277236"/>
    </source>
</evidence>
<evidence type="ECO:0000256" key="2">
    <source>
        <dbReference type="ARBA" id="ARBA00022729"/>
    </source>
</evidence>
<keyword evidence="5" id="KW-0520">NAD</keyword>